<sequence length="82" mass="9268">MGSSDQCPFCPTIETINHLFLQYPRAVSLWQAIGFTHTSAASIEDLWTELQELTAVRAKIRSSFVTSILFGMEMQEHKDFSA</sequence>
<reference evidence="1" key="1">
    <citation type="submission" date="2014-09" db="EMBL/GenBank/DDBJ databases">
        <authorList>
            <person name="Magalhaes I.L.F."/>
            <person name="Oliveira U."/>
            <person name="Santos F.R."/>
            <person name="Vidigal T.H.D.A."/>
            <person name="Brescovit A.D."/>
            <person name="Santos A.J."/>
        </authorList>
    </citation>
    <scope>NUCLEOTIDE SEQUENCE</scope>
    <source>
        <tissue evidence="1">Shoot tissue taken approximately 20 cm above the soil surface</tissue>
    </source>
</reference>
<dbReference type="EMBL" id="GBRH01280075">
    <property type="protein sequence ID" value="JAD17820.1"/>
    <property type="molecule type" value="Transcribed_RNA"/>
</dbReference>
<proteinExistence type="predicted"/>
<protein>
    <recommendedName>
        <fullName evidence="2">Reverse transcriptase zinc-binding domain-containing protein</fullName>
    </recommendedName>
</protein>
<reference evidence="1" key="2">
    <citation type="journal article" date="2015" name="Data Brief">
        <title>Shoot transcriptome of the giant reed, Arundo donax.</title>
        <authorList>
            <person name="Barrero R.A."/>
            <person name="Guerrero F.D."/>
            <person name="Moolhuijzen P."/>
            <person name="Goolsby J.A."/>
            <person name="Tidwell J."/>
            <person name="Bellgard S.E."/>
            <person name="Bellgard M.I."/>
        </authorList>
    </citation>
    <scope>NUCLEOTIDE SEQUENCE</scope>
    <source>
        <tissue evidence="1">Shoot tissue taken approximately 20 cm above the soil surface</tissue>
    </source>
</reference>
<accession>A0A0A8XYS0</accession>
<name>A0A0A8XYS0_ARUDO</name>
<evidence type="ECO:0008006" key="2">
    <source>
        <dbReference type="Google" id="ProtNLM"/>
    </source>
</evidence>
<dbReference type="AlphaFoldDB" id="A0A0A8XYS0"/>
<organism evidence="1">
    <name type="scientific">Arundo donax</name>
    <name type="common">Giant reed</name>
    <name type="synonym">Donax arundinaceus</name>
    <dbReference type="NCBI Taxonomy" id="35708"/>
    <lineage>
        <taxon>Eukaryota</taxon>
        <taxon>Viridiplantae</taxon>
        <taxon>Streptophyta</taxon>
        <taxon>Embryophyta</taxon>
        <taxon>Tracheophyta</taxon>
        <taxon>Spermatophyta</taxon>
        <taxon>Magnoliopsida</taxon>
        <taxon>Liliopsida</taxon>
        <taxon>Poales</taxon>
        <taxon>Poaceae</taxon>
        <taxon>PACMAD clade</taxon>
        <taxon>Arundinoideae</taxon>
        <taxon>Arundineae</taxon>
        <taxon>Arundo</taxon>
    </lineage>
</organism>
<evidence type="ECO:0000313" key="1">
    <source>
        <dbReference type="EMBL" id="JAD17820.1"/>
    </source>
</evidence>